<dbReference type="Proteomes" id="UP001230207">
    <property type="component" value="Unassembled WGS sequence"/>
</dbReference>
<protein>
    <submittedName>
        <fullName evidence="1">Uncharacterized protein</fullName>
    </submittedName>
</protein>
<gene>
    <name evidence="1" type="ORF">QO002_006192</name>
</gene>
<evidence type="ECO:0000313" key="2">
    <source>
        <dbReference type="Proteomes" id="UP001230207"/>
    </source>
</evidence>
<sequence>MRVRILITALLIAGAMWVGSFFVTRHAYRGAQDIGVMPNLHIKERLGIGDKRPS</sequence>
<organism evidence="1 2">
    <name type="scientific">Pararhizobium capsulatum DSM 1112</name>
    <dbReference type="NCBI Taxonomy" id="1121113"/>
    <lineage>
        <taxon>Bacteria</taxon>
        <taxon>Pseudomonadati</taxon>
        <taxon>Pseudomonadota</taxon>
        <taxon>Alphaproteobacteria</taxon>
        <taxon>Hyphomicrobiales</taxon>
        <taxon>Rhizobiaceae</taxon>
        <taxon>Rhizobium/Agrobacterium group</taxon>
        <taxon>Pararhizobium</taxon>
    </lineage>
</organism>
<proteinExistence type="predicted"/>
<evidence type="ECO:0000313" key="1">
    <source>
        <dbReference type="EMBL" id="MDQ0323985.1"/>
    </source>
</evidence>
<reference evidence="1 2" key="1">
    <citation type="submission" date="2023-07" db="EMBL/GenBank/DDBJ databases">
        <title>Genomic Encyclopedia of Type Strains, Phase IV (KMG-IV): sequencing the most valuable type-strain genomes for metagenomic binning, comparative biology and taxonomic classification.</title>
        <authorList>
            <person name="Goeker M."/>
        </authorList>
    </citation>
    <scope>NUCLEOTIDE SEQUENCE [LARGE SCALE GENOMIC DNA]</scope>
    <source>
        <strain evidence="1 2">DSM 1112</strain>
    </source>
</reference>
<keyword evidence="2" id="KW-1185">Reference proteome</keyword>
<name>A0ABU0C0D9_9HYPH</name>
<comment type="caution">
    <text evidence="1">The sequence shown here is derived from an EMBL/GenBank/DDBJ whole genome shotgun (WGS) entry which is preliminary data.</text>
</comment>
<dbReference type="EMBL" id="JAUSVF010000006">
    <property type="protein sequence ID" value="MDQ0323985.1"/>
    <property type="molecule type" value="Genomic_DNA"/>
</dbReference>
<accession>A0ABU0C0D9</accession>